<dbReference type="SUPFAM" id="SSF56112">
    <property type="entry name" value="Protein kinase-like (PK-like)"/>
    <property type="match status" value="1"/>
</dbReference>
<dbReference type="InterPro" id="IPR005814">
    <property type="entry name" value="Aminotrans_3"/>
</dbReference>
<evidence type="ECO:0000256" key="9">
    <source>
        <dbReference type="ARBA" id="ARBA00040505"/>
    </source>
</evidence>
<comment type="catalytic activity">
    <reaction evidence="6">
        <text>(5R)-5-hydroxy-L-lysine + GTP = (5R)-5-phosphooxy-L-lysine + GDP + H(+)</text>
        <dbReference type="Rhea" id="RHEA:19049"/>
        <dbReference type="ChEBI" id="CHEBI:15378"/>
        <dbReference type="ChEBI" id="CHEBI:37565"/>
        <dbReference type="ChEBI" id="CHEBI:57882"/>
        <dbReference type="ChEBI" id="CHEBI:58189"/>
        <dbReference type="ChEBI" id="CHEBI:58357"/>
        <dbReference type="EC" id="2.7.1.81"/>
    </reaction>
</comment>
<dbReference type="Gene3D" id="3.40.640.10">
    <property type="entry name" value="Type I PLP-dependent aspartate aminotransferase-like (Major domain)"/>
    <property type="match status" value="1"/>
</dbReference>
<dbReference type="InterPro" id="IPR015422">
    <property type="entry name" value="PyrdxlP-dep_Trfase_small"/>
</dbReference>
<dbReference type="InterPro" id="IPR011055">
    <property type="entry name" value="Dup_hybrid_motif"/>
</dbReference>
<keyword evidence="3" id="KW-0808">Transferase</keyword>
<dbReference type="PANTHER" id="PTHR21064">
    <property type="entry name" value="AMINOGLYCOSIDE PHOSPHOTRANSFERASE DOMAIN-CONTAINING PROTEIN-RELATED"/>
    <property type="match status" value="1"/>
</dbReference>
<evidence type="ECO:0000256" key="2">
    <source>
        <dbReference type="ARBA" id="ARBA00022490"/>
    </source>
</evidence>
<evidence type="ECO:0000256" key="8">
    <source>
        <dbReference type="ARBA" id="ARBA00038873"/>
    </source>
</evidence>
<dbReference type="EC" id="2.7.1.81" evidence="8"/>
<gene>
    <name evidence="12" type="ORF">JJB09_19490</name>
</gene>
<dbReference type="PANTHER" id="PTHR21064:SF1">
    <property type="entry name" value="HYDROXYLYSINE KINASE"/>
    <property type="match status" value="1"/>
</dbReference>
<dbReference type="SUPFAM" id="SSF53383">
    <property type="entry name" value="PLP-dependent transferases"/>
    <property type="match status" value="1"/>
</dbReference>
<dbReference type="InterPro" id="IPR002575">
    <property type="entry name" value="Aminoglycoside_PTrfase"/>
</dbReference>
<reference evidence="12" key="1">
    <citation type="submission" date="2021-01" db="EMBL/GenBank/DDBJ databases">
        <title>Rhizobium sp. strain KVB221 16S ribosomal RNA gene Genome sequencing and assembly.</title>
        <authorList>
            <person name="Kang M."/>
        </authorList>
    </citation>
    <scope>NUCLEOTIDE SEQUENCE</scope>
    <source>
        <strain evidence="12">KVB221</strain>
    </source>
</reference>
<evidence type="ECO:0000256" key="6">
    <source>
        <dbReference type="ARBA" id="ARBA00036820"/>
    </source>
</evidence>
<evidence type="ECO:0000256" key="4">
    <source>
        <dbReference type="ARBA" id="ARBA00022777"/>
    </source>
</evidence>
<keyword evidence="2" id="KW-0963">Cytoplasm</keyword>
<evidence type="ECO:0000256" key="3">
    <source>
        <dbReference type="ARBA" id="ARBA00022679"/>
    </source>
</evidence>
<dbReference type="GO" id="GO:0047992">
    <property type="term" value="F:hydroxylysine kinase activity"/>
    <property type="evidence" value="ECO:0007669"/>
    <property type="project" value="UniProtKB-EC"/>
</dbReference>
<keyword evidence="4" id="KW-0418">Kinase</keyword>
<dbReference type="Pfam" id="PF01551">
    <property type="entry name" value="Peptidase_M23"/>
    <property type="match status" value="1"/>
</dbReference>
<dbReference type="Proteomes" id="UP000633219">
    <property type="component" value="Unassembled WGS sequence"/>
</dbReference>
<evidence type="ECO:0000259" key="11">
    <source>
        <dbReference type="Pfam" id="PF01636"/>
    </source>
</evidence>
<feature type="non-terminal residue" evidence="12">
    <location>
        <position position="679"/>
    </location>
</feature>
<keyword evidence="13" id="KW-1185">Reference proteome</keyword>
<dbReference type="InterPro" id="IPR011009">
    <property type="entry name" value="Kinase-like_dom_sf"/>
</dbReference>
<dbReference type="Pfam" id="PF01636">
    <property type="entry name" value="APH"/>
    <property type="match status" value="1"/>
</dbReference>
<comment type="caution">
    <text evidence="12">The sequence shown here is derived from an EMBL/GenBank/DDBJ whole genome shotgun (WGS) entry which is preliminary data.</text>
</comment>
<dbReference type="CDD" id="cd12797">
    <property type="entry name" value="M23_peptidase"/>
    <property type="match status" value="1"/>
</dbReference>
<dbReference type="SUPFAM" id="SSF51261">
    <property type="entry name" value="Duplicated hybrid motif"/>
    <property type="match status" value="1"/>
</dbReference>
<dbReference type="Gene3D" id="2.70.70.10">
    <property type="entry name" value="Glucose Permease (Domain IIA)"/>
    <property type="match status" value="1"/>
</dbReference>
<dbReference type="EMBL" id="JAEQNC010000012">
    <property type="protein sequence ID" value="MBL0374213.1"/>
    <property type="molecule type" value="Genomic_DNA"/>
</dbReference>
<dbReference type="Gene3D" id="3.90.1150.10">
    <property type="entry name" value="Aspartate Aminotransferase, domain 1"/>
    <property type="match status" value="1"/>
</dbReference>
<evidence type="ECO:0000256" key="1">
    <source>
        <dbReference type="ARBA" id="ARBA00004496"/>
    </source>
</evidence>
<comment type="subcellular location">
    <subcellularLocation>
        <location evidence="1">Cytoplasm</location>
    </subcellularLocation>
</comment>
<dbReference type="InterPro" id="IPR050249">
    <property type="entry name" value="Pseudomonas-type_ThrB"/>
</dbReference>
<name>A0A937CQQ0_9HYPH</name>
<protein>
    <recommendedName>
        <fullName evidence="9">Hydroxylysine kinase</fullName>
        <ecNumber evidence="8">2.7.1.81</ecNumber>
    </recommendedName>
</protein>
<keyword evidence="12" id="KW-0032">Aminotransferase</keyword>
<keyword evidence="5" id="KW-0663">Pyridoxal phosphate</keyword>
<feature type="domain" description="Aminoglycoside phosphotransferase" evidence="11">
    <location>
        <begin position="27"/>
        <end position="261"/>
    </location>
</feature>
<evidence type="ECO:0000259" key="10">
    <source>
        <dbReference type="Pfam" id="PF01551"/>
    </source>
</evidence>
<evidence type="ECO:0000313" key="13">
    <source>
        <dbReference type="Proteomes" id="UP000633219"/>
    </source>
</evidence>
<dbReference type="GO" id="GO:0008483">
    <property type="term" value="F:transaminase activity"/>
    <property type="evidence" value="ECO:0007669"/>
    <property type="project" value="UniProtKB-KW"/>
</dbReference>
<dbReference type="Pfam" id="PF00202">
    <property type="entry name" value="Aminotran_3"/>
    <property type="match status" value="1"/>
</dbReference>
<dbReference type="GO" id="GO:0005737">
    <property type="term" value="C:cytoplasm"/>
    <property type="evidence" value="ECO:0007669"/>
    <property type="project" value="UniProtKB-SubCell"/>
</dbReference>
<dbReference type="AlphaFoldDB" id="A0A937CQQ0"/>
<dbReference type="GO" id="GO:0030170">
    <property type="term" value="F:pyridoxal phosphate binding"/>
    <property type="evidence" value="ECO:0007669"/>
    <property type="project" value="InterPro"/>
</dbReference>
<accession>A0A937CQQ0</accession>
<evidence type="ECO:0000313" key="12">
    <source>
        <dbReference type="EMBL" id="MBL0374213.1"/>
    </source>
</evidence>
<proteinExistence type="predicted"/>
<evidence type="ECO:0000256" key="7">
    <source>
        <dbReference type="ARBA" id="ARBA00037368"/>
    </source>
</evidence>
<evidence type="ECO:0000256" key="5">
    <source>
        <dbReference type="ARBA" id="ARBA00022898"/>
    </source>
</evidence>
<sequence>MRMDDVKQALVVVERILRELYGIEGKVSPLPGEQDLNFRVEAEDRQRFLLKLHAPGDDQSLDMQVAVLDHLNRVAPELRISRQLPSRAGAILTPVDHGGDRKARLLTWIDGDVWAKAKNRGPASATSLGTLLGHLDLALKGFSHPGARRIYGWDLAQAEMHLANVPLIEDTEKRGLVAAILNRFSTVIRPALEACPRQVIHNDANDYNTILDAEGRVSGLLDFGDMVETHRVVEIAVAGAYALIGETDPVGSVVRLAEAYHAVNPLTEEEANILFDLVKLRYAVSISMAAKQIREQPDNQYLLVSQEDVWRELKRLEGENASMARMRIRDACGFAAVSAAAQVAAWLEREAHSFAPVIRPNLSRPQVTVFDFSATSPDATLLDSLDGPGFDRYCEERIATEGADFGVGAYGEDRTIYKGDAFGTTAPHVRRTVHIGIDIFAPAGEPVHAPMAGTVAFIHDDAVAYGFGPTVLLQHETDHGDVFWTLYGHLSRASVARLRVGQPIAKGTAFTEFGPRPENGEWPPHLHFQIVTDHLGLGARMHGVGTLAEWQIWQEVSPDPSVVLGLPVSATRLPPRDKAFLVRERHRSIGRSLSIAYAPEPLKIVAAEGCHLIDETGARWLDMVNNVCHVGHCHPRVVEAAEQQLAALNTNSRYLHDGLVEYARRLSALFPDPLSVCFF</sequence>
<dbReference type="InterPro" id="IPR016047">
    <property type="entry name" value="M23ase_b-sheet_dom"/>
</dbReference>
<dbReference type="Gene3D" id="3.90.1200.10">
    <property type="match status" value="1"/>
</dbReference>
<comment type="function">
    <text evidence="7">Catalyzes the GTP-dependent phosphorylation of 5-hydroxy-L-lysine.</text>
</comment>
<organism evidence="12 13">
    <name type="scientific">Rhizobium setariae</name>
    <dbReference type="NCBI Taxonomy" id="2801340"/>
    <lineage>
        <taxon>Bacteria</taxon>
        <taxon>Pseudomonadati</taxon>
        <taxon>Pseudomonadota</taxon>
        <taxon>Alphaproteobacteria</taxon>
        <taxon>Hyphomicrobiales</taxon>
        <taxon>Rhizobiaceae</taxon>
        <taxon>Rhizobium/Agrobacterium group</taxon>
        <taxon>Rhizobium</taxon>
    </lineage>
</organism>
<dbReference type="InterPro" id="IPR015424">
    <property type="entry name" value="PyrdxlP-dep_Trfase"/>
</dbReference>
<feature type="domain" description="M23ase beta-sheet core" evidence="10">
    <location>
        <begin position="433"/>
        <end position="532"/>
    </location>
</feature>
<dbReference type="InterPro" id="IPR015421">
    <property type="entry name" value="PyrdxlP-dep_Trfase_major"/>
</dbReference>